<evidence type="ECO:0000256" key="1">
    <source>
        <dbReference type="ARBA" id="ARBA00009431"/>
    </source>
</evidence>
<dbReference type="InParanoid" id="A0A2G5C151"/>
<dbReference type="GO" id="GO:0019748">
    <property type="term" value="P:secondary metabolic process"/>
    <property type="evidence" value="ECO:0007669"/>
    <property type="project" value="TreeGrafter"/>
</dbReference>
<dbReference type="EMBL" id="KZ305147">
    <property type="protein sequence ID" value="PIA25019.1"/>
    <property type="molecule type" value="Genomic_DNA"/>
</dbReference>
<dbReference type="Gene3D" id="3.40.50.1820">
    <property type="entry name" value="alpha/beta hydrolase"/>
    <property type="match status" value="1"/>
</dbReference>
<gene>
    <name evidence="2" type="ORF">AQUCO_13300013v1</name>
</gene>
<dbReference type="GO" id="GO:0016747">
    <property type="term" value="F:acyltransferase activity, transferring groups other than amino-acyl groups"/>
    <property type="evidence" value="ECO:0007669"/>
    <property type="project" value="TreeGrafter"/>
</dbReference>
<comment type="similarity">
    <text evidence="1">Belongs to the peptidase S10 family.</text>
</comment>
<keyword evidence="3" id="KW-1185">Reference proteome</keyword>
<dbReference type="AlphaFoldDB" id="A0A2G5C151"/>
<sequence length="355" mass="40536">MTYLSLICESQLSNIVILDSPVGAGFSYSRSLQGSYSTDTKSAKQAYTFIRKWLLDHPEFLSNPLYIGGHSYSGRTVPVIVQDISDGIEAGDKPLINLKGYLLGKPVTDRYIEGNSLVPFAYGMGIISYEIYESAKKNCGGDYVNVDPSNVQCGKNLQVVSKCTEGLYDKNILEPKCLPIDIVRDRRSLRENSTRQTRSPPPDPGLECRTTYGYMLSYYWANDDRVQTTLNIRKGTVQEWIRCNLYDIHYLPDVESSIGYHLNLSKRHYRSLIYSGDHAMIIPFIGTQAWIRSLNYSISDDWRPWLVNSQVAGYTRTYSNNMTYATIKWAGHIAPEYKPRECFAMFKRWLSFECL</sequence>
<organism evidence="2 3">
    <name type="scientific">Aquilegia coerulea</name>
    <name type="common">Rocky mountain columbine</name>
    <dbReference type="NCBI Taxonomy" id="218851"/>
    <lineage>
        <taxon>Eukaryota</taxon>
        <taxon>Viridiplantae</taxon>
        <taxon>Streptophyta</taxon>
        <taxon>Embryophyta</taxon>
        <taxon>Tracheophyta</taxon>
        <taxon>Spermatophyta</taxon>
        <taxon>Magnoliopsida</taxon>
        <taxon>Ranunculales</taxon>
        <taxon>Ranunculaceae</taxon>
        <taxon>Thalictroideae</taxon>
        <taxon>Aquilegia</taxon>
    </lineage>
</organism>
<evidence type="ECO:0000313" key="2">
    <source>
        <dbReference type="EMBL" id="PIA25019.1"/>
    </source>
</evidence>
<dbReference type="PANTHER" id="PTHR11802">
    <property type="entry name" value="SERINE PROTEASE FAMILY S10 SERINE CARBOXYPEPTIDASE"/>
    <property type="match status" value="1"/>
</dbReference>
<dbReference type="Pfam" id="PF00450">
    <property type="entry name" value="Peptidase_S10"/>
    <property type="match status" value="1"/>
</dbReference>
<dbReference type="PANTHER" id="PTHR11802:SF29">
    <property type="entry name" value="SERINE CARBOXYPEPTIDASE-LIKE 19"/>
    <property type="match status" value="1"/>
</dbReference>
<dbReference type="OrthoDB" id="443318at2759"/>
<proteinExistence type="inferred from homology"/>
<dbReference type="Proteomes" id="UP000230069">
    <property type="component" value="Unassembled WGS sequence"/>
</dbReference>
<dbReference type="GO" id="GO:0004185">
    <property type="term" value="F:serine-type carboxypeptidase activity"/>
    <property type="evidence" value="ECO:0007669"/>
    <property type="project" value="InterPro"/>
</dbReference>
<dbReference type="GO" id="GO:0006508">
    <property type="term" value="P:proteolysis"/>
    <property type="evidence" value="ECO:0007669"/>
    <property type="project" value="InterPro"/>
</dbReference>
<dbReference type="PRINTS" id="PR00724">
    <property type="entry name" value="CRBOXYPTASEC"/>
</dbReference>
<dbReference type="InterPro" id="IPR029058">
    <property type="entry name" value="AB_hydrolase_fold"/>
</dbReference>
<accession>A0A2G5C151</accession>
<name>A0A2G5C151_AQUCA</name>
<reference evidence="2 3" key="1">
    <citation type="submission" date="2017-09" db="EMBL/GenBank/DDBJ databases">
        <title>WGS assembly of Aquilegia coerulea Goldsmith.</title>
        <authorList>
            <person name="Hodges S."/>
            <person name="Kramer E."/>
            <person name="Nordborg M."/>
            <person name="Tomkins J."/>
            <person name="Borevitz J."/>
            <person name="Derieg N."/>
            <person name="Yan J."/>
            <person name="Mihaltcheva S."/>
            <person name="Hayes R.D."/>
            <person name="Rokhsar D."/>
        </authorList>
    </citation>
    <scope>NUCLEOTIDE SEQUENCE [LARGE SCALE GENOMIC DNA]</scope>
    <source>
        <strain evidence="3">cv. Goldsmith</strain>
    </source>
</reference>
<protein>
    <submittedName>
        <fullName evidence="2">Uncharacterized protein</fullName>
    </submittedName>
</protein>
<evidence type="ECO:0000313" key="3">
    <source>
        <dbReference type="Proteomes" id="UP000230069"/>
    </source>
</evidence>
<dbReference type="SUPFAM" id="SSF53474">
    <property type="entry name" value="alpha/beta-Hydrolases"/>
    <property type="match status" value="1"/>
</dbReference>
<dbReference type="InterPro" id="IPR001563">
    <property type="entry name" value="Peptidase_S10"/>
</dbReference>